<dbReference type="EMBL" id="JAPMOS010000037">
    <property type="protein sequence ID" value="KAJ4457951.1"/>
    <property type="molecule type" value="Genomic_DNA"/>
</dbReference>
<organism evidence="2 3">
    <name type="scientific">Paratrimastix pyriformis</name>
    <dbReference type="NCBI Taxonomy" id="342808"/>
    <lineage>
        <taxon>Eukaryota</taxon>
        <taxon>Metamonada</taxon>
        <taxon>Preaxostyla</taxon>
        <taxon>Paratrimastigidae</taxon>
        <taxon>Paratrimastix</taxon>
    </lineage>
</organism>
<protein>
    <submittedName>
        <fullName evidence="2">Uncharacterized protein</fullName>
    </submittedName>
</protein>
<accession>A0ABQ8UJ40</accession>
<evidence type="ECO:0000313" key="3">
    <source>
        <dbReference type="Proteomes" id="UP001141327"/>
    </source>
</evidence>
<name>A0ABQ8UJ40_9EUKA</name>
<proteinExistence type="predicted"/>
<comment type="caution">
    <text evidence="2">The sequence shown here is derived from an EMBL/GenBank/DDBJ whole genome shotgun (WGS) entry which is preliminary data.</text>
</comment>
<keyword evidence="3" id="KW-1185">Reference proteome</keyword>
<sequence length="116" mass="13188">MARLLRRRQETDPEFYFNILFAHRNGFQGGRCWIGLILLGSRALDTIFRGLSLTSSVLKSPLIVLLPIMSFAWSESEALPDYRSTWADSVKEPRGYEPQPQNHLAHPAESCSKPLD</sequence>
<dbReference type="Proteomes" id="UP001141327">
    <property type="component" value="Unassembled WGS sequence"/>
</dbReference>
<feature type="region of interest" description="Disordered" evidence="1">
    <location>
        <begin position="90"/>
        <end position="116"/>
    </location>
</feature>
<gene>
    <name evidence="2" type="ORF">PAPYR_6483</name>
</gene>
<evidence type="ECO:0000256" key="1">
    <source>
        <dbReference type="SAM" id="MobiDB-lite"/>
    </source>
</evidence>
<evidence type="ECO:0000313" key="2">
    <source>
        <dbReference type="EMBL" id="KAJ4457951.1"/>
    </source>
</evidence>
<reference evidence="2" key="1">
    <citation type="journal article" date="2022" name="bioRxiv">
        <title>Genomics of Preaxostyla Flagellates Illuminates Evolutionary Transitions and the Path Towards Mitochondrial Loss.</title>
        <authorList>
            <person name="Novak L.V.F."/>
            <person name="Treitli S.C."/>
            <person name="Pyrih J."/>
            <person name="Halakuc P."/>
            <person name="Pipaliya S.V."/>
            <person name="Vacek V."/>
            <person name="Brzon O."/>
            <person name="Soukal P."/>
            <person name="Eme L."/>
            <person name="Dacks J.B."/>
            <person name="Karnkowska A."/>
            <person name="Elias M."/>
            <person name="Hampl V."/>
        </authorList>
    </citation>
    <scope>NUCLEOTIDE SEQUENCE</scope>
    <source>
        <strain evidence="2">RCP-MX</strain>
    </source>
</reference>